<accession>A0ABS7KY46</accession>
<evidence type="ECO:0000313" key="13">
    <source>
        <dbReference type="EMBL" id="MBY0755738.1"/>
    </source>
</evidence>
<evidence type="ECO:0000256" key="10">
    <source>
        <dbReference type="ARBA" id="ARBA00023310"/>
    </source>
</evidence>
<keyword evidence="9 11" id="KW-0472">Membrane</keyword>
<dbReference type="CDD" id="cd00310">
    <property type="entry name" value="ATP-synt_Fo_a_6"/>
    <property type="match status" value="1"/>
</dbReference>
<dbReference type="Gene3D" id="1.20.120.220">
    <property type="entry name" value="ATP synthase, F0 complex, subunit A"/>
    <property type="match status" value="1"/>
</dbReference>
<keyword evidence="6 11" id="KW-0375">Hydrogen ion transport</keyword>
<evidence type="ECO:0000256" key="8">
    <source>
        <dbReference type="ARBA" id="ARBA00023065"/>
    </source>
</evidence>
<gene>
    <name evidence="11" type="primary">atpB</name>
    <name evidence="13" type="ORF">K5V21_09720</name>
</gene>
<evidence type="ECO:0000256" key="11">
    <source>
        <dbReference type="HAMAP-Rule" id="MF_01393"/>
    </source>
</evidence>
<feature type="transmembrane region" description="Helical" evidence="11">
    <location>
        <begin position="67"/>
        <end position="84"/>
    </location>
</feature>
<sequence length="216" mass="24040">MEALFKEIGSTVLQQWGIIIIVAIVLILMTRNLSVVPKGKSQSIIELFVEGISNWTKNTMGDKYTGFAAYIGALVLFLFFMNITDLIGLRPPTADYSVALVLSLTTFLMVQINAIIKNGGFGYLKGYIHPSPALLPINILERVMLPVTLSFRLFGNITVGVVIVELLLQALGNLTWFAQLAIPVPFMAYFDLFDGFLQTFIFTILTMIYIKMTAEE</sequence>
<dbReference type="EMBL" id="JAIKTU010000007">
    <property type="protein sequence ID" value="MBY0755738.1"/>
    <property type="molecule type" value="Genomic_DNA"/>
</dbReference>
<feature type="transmembrane region" description="Helical" evidence="11">
    <location>
        <begin position="12"/>
        <end position="30"/>
    </location>
</feature>
<keyword evidence="10 11" id="KW-0066">ATP synthesis</keyword>
<proteinExistence type="inferred from homology"/>
<dbReference type="Pfam" id="PF00119">
    <property type="entry name" value="ATP-synt_A"/>
    <property type="match status" value="1"/>
</dbReference>
<comment type="caution">
    <text evidence="13">The sequence shown here is derived from an EMBL/GenBank/DDBJ whole genome shotgun (WGS) entry which is preliminary data.</text>
</comment>
<keyword evidence="7 11" id="KW-1133">Transmembrane helix</keyword>
<evidence type="ECO:0000256" key="5">
    <source>
        <dbReference type="ARBA" id="ARBA00022692"/>
    </source>
</evidence>
<dbReference type="HAMAP" id="MF_01393">
    <property type="entry name" value="ATP_synth_a_bact"/>
    <property type="match status" value="1"/>
</dbReference>
<evidence type="ECO:0000256" key="7">
    <source>
        <dbReference type="ARBA" id="ARBA00022989"/>
    </source>
</evidence>
<evidence type="ECO:0000256" key="2">
    <source>
        <dbReference type="ARBA" id="ARBA00006810"/>
    </source>
</evidence>
<organism evidence="13 14">
    <name type="scientific">Clostridium sardiniense</name>
    <name type="common">Clostridium absonum</name>
    <dbReference type="NCBI Taxonomy" id="29369"/>
    <lineage>
        <taxon>Bacteria</taxon>
        <taxon>Bacillati</taxon>
        <taxon>Bacillota</taxon>
        <taxon>Clostridia</taxon>
        <taxon>Eubacteriales</taxon>
        <taxon>Clostridiaceae</taxon>
        <taxon>Clostridium</taxon>
    </lineage>
</organism>
<comment type="function">
    <text evidence="11 12">Key component of the proton channel; it plays a direct role in the translocation of protons across the membrane.</text>
</comment>
<dbReference type="RefSeq" id="WP_204595499.1">
    <property type="nucleotide sequence ID" value="NZ_JAFBDA010000013.1"/>
</dbReference>
<dbReference type="SUPFAM" id="SSF81336">
    <property type="entry name" value="F1F0 ATP synthase subunit A"/>
    <property type="match status" value="1"/>
</dbReference>
<dbReference type="PRINTS" id="PR00123">
    <property type="entry name" value="ATPASEA"/>
</dbReference>
<name>A0ABS7KY46_CLOSR</name>
<dbReference type="PANTHER" id="PTHR42823:SF3">
    <property type="entry name" value="ATP SYNTHASE SUBUNIT A, CHLOROPLASTIC"/>
    <property type="match status" value="1"/>
</dbReference>
<evidence type="ECO:0000256" key="6">
    <source>
        <dbReference type="ARBA" id="ARBA00022781"/>
    </source>
</evidence>
<dbReference type="Proteomes" id="UP001299068">
    <property type="component" value="Unassembled WGS sequence"/>
</dbReference>
<evidence type="ECO:0000256" key="3">
    <source>
        <dbReference type="ARBA" id="ARBA00022448"/>
    </source>
</evidence>
<dbReference type="InterPro" id="IPR045082">
    <property type="entry name" value="ATP_syn_F0_a_bact/chloroplast"/>
</dbReference>
<dbReference type="PANTHER" id="PTHR42823">
    <property type="entry name" value="ATP SYNTHASE SUBUNIT A, CHLOROPLASTIC"/>
    <property type="match status" value="1"/>
</dbReference>
<evidence type="ECO:0000256" key="9">
    <source>
        <dbReference type="ARBA" id="ARBA00023136"/>
    </source>
</evidence>
<comment type="subcellular location">
    <subcellularLocation>
        <location evidence="11 12">Cell membrane</location>
        <topology evidence="11 12">Multi-pass membrane protein</topology>
    </subcellularLocation>
    <subcellularLocation>
        <location evidence="1">Membrane</location>
        <topology evidence="1">Multi-pass membrane protein</topology>
    </subcellularLocation>
</comment>
<evidence type="ECO:0000313" key="14">
    <source>
        <dbReference type="Proteomes" id="UP001299068"/>
    </source>
</evidence>
<keyword evidence="11" id="KW-1003">Cell membrane</keyword>
<keyword evidence="14" id="KW-1185">Reference proteome</keyword>
<feature type="transmembrane region" description="Helical" evidence="11">
    <location>
        <begin position="96"/>
        <end position="116"/>
    </location>
</feature>
<reference evidence="13 14" key="1">
    <citation type="journal article" date="2021" name="Cell Host Microbe">
        <title>in vivo commensal control of Clostridioides difficile virulence.</title>
        <authorList>
            <person name="Girinathan B.P."/>
            <person name="Dibenedetto N."/>
            <person name="Worley J.N."/>
            <person name="Peltier J."/>
            <person name="Arrieta-Ortiz M.L."/>
            <person name="Rupa Christinal Immanuel S."/>
            <person name="Lavin R."/>
            <person name="Delaney M.L."/>
            <person name="Cummins C."/>
            <person name="Hoffmann M."/>
            <person name="Luo Y."/>
            <person name="Gonzalez-Escalona N."/>
            <person name="Allard M."/>
            <person name="Onderdonk A.B."/>
            <person name="Gerber G.K."/>
            <person name="Sonenshein A.L."/>
            <person name="Baliga N."/>
            <person name="Dupuy B."/>
            <person name="Bry L."/>
        </authorList>
    </citation>
    <scope>NUCLEOTIDE SEQUENCE [LARGE SCALE GENOMIC DNA]</scope>
    <source>
        <strain evidence="13 14">DSM 599</strain>
    </source>
</reference>
<dbReference type="PROSITE" id="PS00449">
    <property type="entry name" value="ATPASE_A"/>
    <property type="match status" value="1"/>
</dbReference>
<evidence type="ECO:0000256" key="12">
    <source>
        <dbReference type="RuleBase" id="RU000483"/>
    </source>
</evidence>
<feature type="transmembrane region" description="Helical" evidence="11">
    <location>
        <begin position="192"/>
        <end position="210"/>
    </location>
</feature>
<dbReference type="NCBIfam" id="TIGR01131">
    <property type="entry name" value="ATP_synt_6_or_A"/>
    <property type="match status" value="1"/>
</dbReference>
<keyword evidence="5 11" id="KW-0812">Transmembrane</keyword>
<feature type="transmembrane region" description="Helical" evidence="11">
    <location>
        <begin position="153"/>
        <end position="172"/>
    </location>
</feature>
<dbReference type="NCBIfam" id="NF004484">
    <property type="entry name" value="PRK05815.3-2"/>
    <property type="match status" value="1"/>
</dbReference>
<dbReference type="InterPro" id="IPR023011">
    <property type="entry name" value="ATP_synth_F0_asu_AS"/>
</dbReference>
<protein>
    <recommendedName>
        <fullName evidence="11 12">ATP synthase subunit a</fullName>
    </recommendedName>
    <alternativeName>
        <fullName evidence="11">ATP synthase F0 sector subunit a</fullName>
    </alternativeName>
    <alternativeName>
        <fullName evidence="11">F-ATPase subunit 6</fullName>
    </alternativeName>
</protein>
<keyword evidence="3 11" id="KW-0813">Transport</keyword>
<keyword evidence="8 11" id="KW-0406">Ion transport</keyword>
<comment type="similarity">
    <text evidence="2 11 12">Belongs to the ATPase A chain family.</text>
</comment>
<evidence type="ECO:0000256" key="4">
    <source>
        <dbReference type="ARBA" id="ARBA00022547"/>
    </source>
</evidence>
<keyword evidence="4 11" id="KW-0138">CF(0)</keyword>
<evidence type="ECO:0000256" key="1">
    <source>
        <dbReference type="ARBA" id="ARBA00004141"/>
    </source>
</evidence>
<dbReference type="InterPro" id="IPR035908">
    <property type="entry name" value="F0_ATP_A_sf"/>
</dbReference>
<dbReference type="InterPro" id="IPR000568">
    <property type="entry name" value="ATP_synth_F0_asu"/>
</dbReference>